<name>A0A9W9KSD5_9EURO</name>
<feature type="transmembrane region" description="Helical" evidence="11">
    <location>
        <begin position="941"/>
        <end position="964"/>
    </location>
</feature>
<feature type="transmembrane region" description="Helical" evidence="11">
    <location>
        <begin position="984"/>
        <end position="1010"/>
    </location>
</feature>
<dbReference type="CDD" id="cd18579">
    <property type="entry name" value="ABC_6TM_ABCC_D1"/>
    <property type="match status" value="1"/>
</dbReference>
<feature type="transmembrane region" description="Helical" evidence="11">
    <location>
        <begin position="571"/>
        <end position="592"/>
    </location>
</feature>
<dbReference type="InterPro" id="IPR036640">
    <property type="entry name" value="ABC1_TM_sf"/>
</dbReference>
<evidence type="ECO:0000256" key="6">
    <source>
        <dbReference type="ARBA" id="ARBA00022741"/>
    </source>
</evidence>
<evidence type="ECO:0000256" key="7">
    <source>
        <dbReference type="ARBA" id="ARBA00022840"/>
    </source>
</evidence>
<dbReference type="Proteomes" id="UP001149079">
    <property type="component" value="Unassembled WGS sequence"/>
</dbReference>
<keyword evidence="4" id="KW-1003">Cell membrane</keyword>
<gene>
    <name evidence="14" type="ORF">N7515_010359</name>
</gene>
<feature type="transmembrane region" description="Helical" evidence="11">
    <location>
        <begin position="1083"/>
        <end position="1103"/>
    </location>
</feature>
<dbReference type="InterPro" id="IPR044746">
    <property type="entry name" value="ABCC_6TM_D1"/>
</dbReference>
<evidence type="ECO:0000256" key="3">
    <source>
        <dbReference type="ARBA" id="ARBA00022448"/>
    </source>
</evidence>
<dbReference type="GeneID" id="81410273"/>
<feature type="domain" description="ABC transmembrane type-1" evidence="13">
    <location>
        <begin position="307"/>
        <end position="587"/>
    </location>
</feature>
<keyword evidence="5 11" id="KW-0812">Transmembrane</keyword>
<dbReference type="FunFam" id="3.40.50.300:FF:001854">
    <property type="entry name" value="ABC multidrug transporter (Eurofung)"/>
    <property type="match status" value="1"/>
</dbReference>
<evidence type="ECO:0000256" key="8">
    <source>
        <dbReference type="ARBA" id="ARBA00022989"/>
    </source>
</evidence>
<feature type="transmembrane region" description="Helical" evidence="11">
    <location>
        <begin position="447"/>
        <end position="469"/>
    </location>
</feature>
<dbReference type="Gene3D" id="3.40.50.300">
    <property type="entry name" value="P-loop containing nucleotide triphosphate hydrolases"/>
    <property type="match status" value="2"/>
</dbReference>
<dbReference type="InterPro" id="IPR011527">
    <property type="entry name" value="ABC1_TM_dom"/>
</dbReference>
<keyword evidence="3" id="KW-0813">Transport</keyword>
<dbReference type="GO" id="GO:0016887">
    <property type="term" value="F:ATP hydrolysis activity"/>
    <property type="evidence" value="ECO:0007669"/>
    <property type="project" value="InterPro"/>
</dbReference>
<reference evidence="14" key="2">
    <citation type="journal article" date="2023" name="IMA Fungus">
        <title>Comparative genomic study of the Penicillium genus elucidates a diverse pangenome and 15 lateral gene transfer events.</title>
        <authorList>
            <person name="Petersen C."/>
            <person name="Sorensen T."/>
            <person name="Nielsen M.R."/>
            <person name="Sondergaard T.E."/>
            <person name="Sorensen J.L."/>
            <person name="Fitzpatrick D.A."/>
            <person name="Frisvad J.C."/>
            <person name="Nielsen K.L."/>
        </authorList>
    </citation>
    <scope>NUCLEOTIDE SEQUENCE</scope>
    <source>
        <strain evidence="14">IBT 22155</strain>
    </source>
</reference>
<sequence length="1502" mass="165511">MTSSRSSTALCRDLDNTLRIDAGSCRGGFDFSLLFEETILEILPILLILITIPIRLWHLSSRRNKVIGSWLIFIKLVSSGLLGVEEHRAVSIAPKRELQLIPLSYQISWLALLALQITQTALWALPAADSTRASVPANVILSVGVVALGLLSYAEHMRSVRPSFILNTYLFCSLLFDIARSRTLWLRSVDTFNDTIAIVTTVAVGVKLALFLLEAVEKRHILKPEYADYPPEDTAGFYNRAVFWWLNPLFKIGFNGVLRVDDLSSLDKELSSERLLAQFEEKWSKVTKKSPNTLQWESVKAVKWPLLAGVPARACVVAFNFCQPLLLERSLSFFNSPVNKSTENIGYGLIGAYIMVYAGLAVSMGQYQHLTYRGITMVRGVLVTMLYKKATCLTLGETDPANSLTLMSADVERITQGWQTMHEIWANSIEIALAIYLLRIQLGVSCVVPVCVALFALIGSLVGMSFVVARQAKWLEAIERRISSTSGMLGSIKGVKMLGLQDSFMKFIHGLRISELDISKKFRTLLVYNMAFAWLTRIFAPIFTFGVYVGISSEPLNVSRVFTSLSLFSLLADPLLTLVMALMSFAGAVGSFQRIQRFLEKENHADRRRSPSQTLFLDDLGEKRLLSKAGDLELSSNNSDSVESLGKRSSALSSVNAVVVRSGSFGWDAGKTPIVKDINITISQGSFAVLIGPSGCGKTTLLKALLGEIPCADGKVELASPSVAYCDQTPWHMNGTIKDSIVAMSDYDPRWYSSVIQACALEEDLSQFPRGDAAVIGSKGIALSGGQSQRIALARAVYARRKIIILDDALSGLDATTENHIFHSLFGHMGLLKQVGASVIVASSSVKRLPYADHIIVLDTAGRISEQGSFGALNKTGGYVSSFGLGSPDWDYKPKRFTESPSYSSIDTVEKEKLALLDEPAHCDRGGDLGIYTYYINAIGWVPATIFMVAMAGFVFCISFPSIWLKWWAQSDTARPKQEIGHYLGIYVMLGCIAMLALIVGCWQMIITMVPKSGENFHRRLLTTVLSAPMLFFSTTDSGAILNRFSQDLQLIDMDLPIAAINTVATFFLCLAQMALIGVSSKYAAISFPIVMGILFLIQKMYLRTSRQLRYLDIEAKAPLYSHFTDCLQGLVTLRAFGWQHAMEKKNIALLDHSQRPFYFMFAIQRWLTLSLDMVVAGIAVLLIVLVVALRGTSLSAGYVGVALLNVIQFSQSIKLLVTFWTSLETHIGSIQRIKDFTSTVESEDQPGEDQDVPPNWPSKGAVAFHSVSAAYRPSEPVLNEVSLTVQAGEKVGICGRTGSGKTSMIMSIFRMMELISGTITVDGVDISHLPRREIRSRINGVSQDSLLFKGSVRLNADPTGTCSDRDILAALKSVQLLPAIQEKGNLSTDIDEIHLSHGQKQLFCLARALLRPGNILILDEATSNIDTKTDEIMQRVIREKFCNHTIIAVAHKLDTILDFDRVVVLDTGRIVENGEPYALLTDPKSHFSRLYASAMAMEESD</sequence>
<feature type="transmembrane region" description="Helical" evidence="11">
    <location>
        <begin position="1056"/>
        <end position="1077"/>
    </location>
</feature>
<evidence type="ECO:0000256" key="4">
    <source>
        <dbReference type="ARBA" id="ARBA00022475"/>
    </source>
</evidence>
<dbReference type="FunFam" id="3.40.50.300:FF:000838">
    <property type="entry name" value="ABC multidrug transporter (Eurofung)"/>
    <property type="match status" value="1"/>
</dbReference>
<dbReference type="RefSeq" id="XP_056516726.1">
    <property type="nucleotide sequence ID" value="XM_056671102.1"/>
</dbReference>
<dbReference type="InterPro" id="IPR003439">
    <property type="entry name" value="ABC_transporter-like_ATP-bd"/>
</dbReference>
<feature type="transmembrane region" description="Helical" evidence="11">
    <location>
        <begin position="137"/>
        <end position="154"/>
    </location>
</feature>
<organism evidence="14 15">
    <name type="scientific">Penicillium bovifimosum</name>
    <dbReference type="NCBI Taxonomy" id="126998"/>
    <lineage>
        <taxon>Eukaryota</taxon>
        <taxon>Fungi</taxon>
        <taxon>Dikarya</taxon>
        <taxon>Ascomycota</taxon>
        <taxon>Pezizomycotina</taxon>
        <taxon>Eurotiomycetes</taxon>
        <taxon>Eurotiomycetidae</taxon>
        <taxon>Eurotiales</taxon>
        <taxon>Aspergillaceae</taxon>
        <taxon>Penicillium</taxon>
    </lineage>
</organism>
<dbReference type="InterPro" id="IPR050173">
    <property type="entry name" value="ABC_transporter_C-like"/>
</dbReference>
<dbReference type="PROSITE" id="PS00211">
    <property type="entry name" value="ABC_TRANSPORTER_1"/>
    <property type="match status" value="2"/>
</dbReference>
<evidence type="ECO:0000313" key="15">
    <source>
        <dbReference type="Proteomes" id="UP001149079"/>
    </source>
</evidence>
<comment type="subcellular location">
    <subcellularLocation>
        <location evidence="1">Cell membrane</location>
        <topology evidence="1">Multi-pass membrane protein</topology>
    </subcellularLocation>
</comment>
<dbReference type="FunFam" id="1.20.1560.10:FF:000066">
    <property type="entry name" value="ABC multidrug transporter (Eurofung)"/>
    <property type="match status" value="1"/>
</dbReference>
<keyword evidence="10" id="KW-0325">Glycoprotein</keyword>
<dbReference type="InterPro" id="IPR003593">
    <property type="entry name" value="AAA+_ATPase"/>
</dbReference>
<feature type="domain" description="ABC transporter" evidence="12">
    <location>
        <begin position="660"/>
        <end position="885"/>
    </location>
</feature>
<accession>A0A9W9KSD5</accession>
<evidence type="ECO:0000259" key="12">
    <source>
        <dbReference type="PROSITE" id="PS50893"/>
    </source>
</evidence>
<dbReference type="Gene3D" id="1.20.1560.10">
    <property type="entry name" value="ABC transporter type 1, transmembrane domain"/>
    <property type="match status" value="2"/>
</dbReference>
<dbReference type="EMBL" id="JAPQKL010000009">
    <property type="protein sequence ID" value="KAJ5118136.1"/>
    <property type="molecule type" value="Genomic_DNA"/>
</dbReference>
<feature type="transmembrane region" description="Helical" evidence="11">
    <location>
        <begin position="1167"/>
        <end position="1190"/>
    </location>
</feature>
<feature type="transmembrane region" description="Helical" evidence="11">
    <location>
        <begin position="346"/>
        <end position="367"/>
    </location>
</feature>
<evidence type="ECO:0000256" key="9">
    <source>
        <dbReference type="ARBA" id="ARBA00023136"/>
    </source>
</evidence>
<keyword evidence="15" id="KW-1185">Reference proteome</keyword>
<dbReference type="PROSITE" id="PS50893">
    <property type="entry name" value="ABC_TRANSPORTER_2"/>
    <property type="match status" value="2"/>
</dbReference>
<evidence type="ECO:0000256" key="1">
    <source>
        <dbReference type="ARBA" id="ARBA00004651"/>
    </source>
</evidence>
<dbReference type="OrthoDB" id="6500128at2759"/>
<proteinExistence type="inferred from homology"/>
<dbReference type="InterPro" id="IPR044726">
    <property type="entry name" value="ABCC_6TM_D2"/>
</dbReference>
<dbReference type="SMART" id="SM00382">
    <property type="entry name" value="AAA"/>
    <property type="match status" value="2"/>
</dbReference>
<feature type="domain" description="ABC transporter" evidence="12">
    <location>
        <begin position="1263"/>
        <end position="1493"/>
    </location>
</feature>
<keyword evidence="7" id="KW-0067">ATP-binding</keyword>
<dbReference type="GO" id="GO:0005524">
    <property type="term" value="F:ATP binding"/>
    <property type="evidence" value="ECO:0007669"/>
    <property type="project" value="UniProtKB-KW"/>
</dbReference>
<dbReference type="FunFam" id="1.20.1560.10:FF:000055">
    <property type="entry name" value="ABC multidrug transporter (Eurofung)"/>
    <property type="match status" value="1"/>
</dbReference>
<dbReference type="GO" id="GO:0140359">
    <property type="term" value="F:ABC-type transporter activity"/>
    <property type="evidence" value="ECO:0007669"/>
    <property type="project" value="InterPro"/>
</dbReference>
<dbReference type="PANTHER" id="PTHR24223:SF269">
    <property type="entry name" value="ABC MULTIDRUG TRANSPORTER (EUROFUNG)-RELATED"/>
    <property type="match status" value="1"/>
</dbReference>
<evidence type="ECO:0000313" key="14">
    <source>
        <dbReference type="EMBL" id="KAJ5118136.1"/>
    </source>
</evidence>
<dbReference type="Pfam" id="PF00664">
    <property type="entry name" value="ABC_membrane"/>
    <property type="match status" value="2"/>
</dbReference>
<dbReference type="CDD" id="cd18580">
    <property type="entry name" value="ABC_6TM_ABCC_D2"/>
    <property type="match status" value="1"/>
</dbReference>
<dbReference type="SUPFAM" id="SSF90123">
    <property type="entry name" value="ABC transporter transmembrane region"/>
    <property type="match status" value="2"/>
</dbReference>
<comment type="caution">
    <text evidence="14">The sequence shown here is derived from an EMBL/GenBank/DDBJ whole genome shotgun (WGS) entry which is preliminary data.</text>
</comment>
<dbReference type="PANTHER" id="PTHR24223">
    <property type="entry name" value="ATP-BINDING CASSETTE SUB-FAMILY C"/>
    <property type="match status" value="1"/>
</dbReference>
<feature type="transmembrane region" description="Helical" evidence="11">
    <location>
        <begin position="526"/>
        <end position="551"/>
    </location>
</feature>
<feature type="transmembrane region" description="Helical" evidence="11">
    <location>
        <begin position="105"/>
        <end position="125"/>
    </location>
</feature>
<dbReference type="InterPro" id="IPR027417">
    <property type="entry name" value="P-loop_NTPase"/>
</dbReference>
<reference evidence="14" key="1">
    <citation type="submission" date="2022-11" db="EMBL/GenBank/DDBJ databases">
        <authorList>
            <person name="Petersen C."/>
        </authorList>
    </citation>
    <scope>NUCLEOTIDE SEQUENCE</scope>
    <source>
        <strain evidence="14">IBT 22155</strain>
    </source>
</reference>
<dbReference type="CDD" id="cd03250">
    <property type="entry name" value="ABCC_MRP_domain1"/>
    <property type="match status" value="1"/>
</dbReference>
<dbReference type="SUPFAM" id="SSF52540">
    <property type="entry name" value="P-loop containing nucleoside triphosphate hydrolases"/>
    <property type="match status" value="2"/>
</dbReference>
<evidence type="ECO:0000256" key="5">
    <source>
        <dbReference type="ARBA" id="ARBA00022692"/>
    </source>
</evidence>
<keyword evidence="8 11" id="KW-1133">Transmembrane helix</keyword>
<dbReference type="Pfam" id="PF00005">
    <property type="entry name" value="ABC_tran"/>
    <property type="match status" value="2"/>
</dbReference>
<evidence type="ECO:0000256" key="2">
    <source>
        <dbReference type="ARBA" id="ARBA00009726"/>
    </source>
</evidence>
<feature type="transmembrane region" description="Helical" evidence="11">
    <location>
        <begin position="195"/>
        <end position="213"/>
    </location>
</feature>
<dbReference type="CDD" id="cd03244">
    <property type="entry name" value="ABCC_MRP_domain2"/>
    <property type="match status" value="1"/>
</dbReference>
<feature type="domain" description="ABC transmembrane type-1" evidence="13">
    <location>
        <begin position="946"/>
        <end position="1226"/>
    </location>
</feature>
<dbReference type="InterPro" id="IPR017871">
    <property type="entry name" value="ABC_transporter-like_CS"/>
</dbReference>
<dbReference type="PROSITE" id="PS50929">
    <property type="entry name" value="ABC_TM1F"/>
    <property type="match status" value="2"/>
</dbReference>
<comment type="similarity">
    <text evidence="2">Belongs to the ABC transporter superfamily. ABCC family. Conjugate transporter (TC 3.A.1.208) subfamily.</text>
</comment>
<feature type="transmembrane region" description="Helical" evidence="11">
    <location>
        <begin position="66"/>
        <end position="84"/>
    </location>
</feature>
<evidence type="ECO:0000256" key="10">
    <source>
        <dbReference type="ARBA" id="ARBA00023180"/>
    </source>
</evidence>
<feature type="transmembrane region" description="Helical" evidence="11">
    <location>
        <begin position="39"/>
        <end position="60"/>
    </location>
</feature>
<protein>
    <submittedName>
        <fullName evidence="14">Uncharacterized protein</fullName>
    </submittedName>
</protein>
<dbReference type="GO" id="GO:0005886">
    <property type="term" value="C:plasma membrane"/>
    <property type="evidence" value="ECO:0007669"/>
    <property type="project" value="UniProtKB-SubCell"/>
</dbReference>
<evidence type="ECO:0000259" key="13">
    <source>
        <dbReference type="PROSITE" id="PS50929"/>
    </source>
</evidence>
<keyword evidence="9 11" id="KW-0472">Membrane</keyword>
<evidence type="ECO:0000256" key="11">
    <source>
        <dbReference type="SAM" id="Phobius"/>
    </source>
</evidence>
<keyword evidence="6" id="KW-0547">Nucleotide-binding</keyword>